<dbReference type="RefSeq" id="WP_380042164.1">
    <property type="nucleotide sequence ID" value="NZ_JBHSEH010000028.1"/>
</dbReference>
<proteinExistence type="predicted"/>
<keyword evidence="2" id="KW-1185">Reference proteome</keyword>
<dbReference type="EMBL" id="JBHSEH010000028">
    <property type="protein sequence ID" value="MFC4428028.1"/>
    <property type="molecule type" value="Genomic_DNA"/>
</dbReference>
<name>A0ABV8XTL2_9DEIO</name>
<sequence length="74" mass="8059">MDTLTLKGRGGVEVTLFAPREVPGGLEACAVMVLVSASRPRIVKHQNRKYRLPALPPRGFYMATLLIPEAPRGS</sequence>
<reference evidence="2" key="1">
    <citation type="journal article" date="2019" name="Int. J. Syst. Evol. Microbiol.">
        <title>The Global Catalogue of Microorganisms (GCM) 10K type strain sequencing project: providing services to taxonomists for standard genome sequencing and annotation.</title>
        <authorList>
            <consortium name="The Broad Institute Genomics Platform"/>
            <consortium name="The Broad Institute Genome Sequencing Center for Infectious Disease"/>
            <person name="Wu L."/>
            <person name="Ma J."/>
        </authorList>
    </citation>
    <scope>NUCLEOTIDE SEQUENCE [LARGE SCALE GENOMIC DNA]</scope>
    <source>
        <strain evidence="2">CCUG 56029</strain>
    </source>
</reference>
<protein>
    <submittedName>
        <fullName evidence="1">Uncharacterized protein</fullName>
    </submittedName>
</protein>
<evidence type="ECO:0000313" key="2">
    <source>
        <dbReference type="Proteomes" id="UP001595998"/>
    </source>
</evidence>
<comment type="caution">
    <text evidence="1">The sequence shown here is derived from an EMBL/GenBank/DDBJ whole genome shotgun (WGS) entry which is preliminary data.</text>
</comment>
<organism evidence="1 2">
    <name type="scientific">Deinococcus navajonensis</name>
    <dbReference type="NCBI Taxonomy" id="309884"/>
    <lineage>
        <taxon>Bacteria</taxon>
        <taxon>Thermotogati</taxon>
        <taxon>Deinococcota</taxon>
        <taxon>Deinococci</taxon>
        <taxon>Deinococcales</taxon>
        <taxon>Deinococcaceae</taxon>
        <taxon>Deinococcus</taxon>
    </lineage>
</organism>
<dbReference type="Proteomes" id="UP001595998">
    <property type="component" value="Unassembled WGS sequence"/>
</dbReference>
<accession>A0ABV8XTL2</accession>
<gene>
    <name evidence="1" type="ORF">ACFOZ9_17620</name>
</gene>
<evidence type="ECO:0000313" key="1">
    <source>
        <dbReference type="EMBL" id="MFC4428028.1"/>
    </source>
</evidence>